<keyword evidence="4" id="KW-1185">Reference proteome</keyword>
<evidence type="ECO:0000256" key="1">
    <source>
        <dbReference type="ARBA" id="ARBA00004123"/>
    </source>
</evidence>
<dbReference type="Gene3D" id="2.40.50.40">
    <property type="match status" value="1"/>
</dbReference>
<dbReference type="GO" id="GO:0005634">
    <property type="term" value="C:nucleus"/>
    <property type="evidence" value="ECO:0007669"/>
    <property type="project" value="UniProtKB-SubCell"/>
</dbReference>
<dbReference type="InterPro" id="IPR016197">
    <property type="entry name" value="Chromo-like_dom_sf"/>
</dbReference>
<reference evidence="5" key="1">
    <citation type="submission" date="2022-11" db="UniProtKB">
        <authorList>
            <consortium name="WormBaseParasite"/>
        </authorList>
    </citation>
    <scope>IDENTIFICATION</scope>
</reference>
<proteinExistence type="predicted"/>
<dbReference type="CDD" id="cd00034">
    <property type="entry name" value="CSD"/>
    <property type="match status" value="1"/>
</dbReference>
<evidence type="ECO:0000259" key="3">
    <source>
        <dbReference type="PROSITE" id="PS50013"/>
    </source>
</evidence>
<evidence type="ECO:0000256" key="2">
    <source>
        <dbReference type="ARBA" id="ARBA00023242"/>
    </source>
</evidence>
<name>A0A915PNW9_9BILA</name>
<evidence type="ECO:0000313" key="4">
    <source>
        <dbReference type="Proteomes" id="UP000887581"/>
    </source>
</evidence>
<comment type="subcellular location">
    <subcellularLocation>
        <location evidence="1">Nucleus</location>
    </subcellularLocation>
</comment>
<sequence length="201" mass="23335">MDVIRRRVKTGKKKKGMKVIPGTMMSLSYNGGGYCYIPFLRKYWNTHSCHFGESKKMNNGDDDCVVIYETVKRRKKQIRKRRQVCNSAVARLNGNNDDDDDDDCAIIYETITTTENKHDKAVQVSENEEEEQHEKNLQLGEEYFTKGLEPECIVQAIIRSDETKFLIKWKNASTMNWVSKEIANEKCPKIVADFFEAQKHP</sequence>
<dbReference type="Proteomes" id="UP000887581">
    <property type="component" value="Unplaced"/>
</dbReference>
<dbReference type="InterPro" id="IPR008251">
    <property type="entry name" value="Chromo_shadow_dom"/>
</dbReference>
<accession>A0A915PNW9</accession>
<dbReference type="AlphaFoldDB" id="A0A915PNW9"/>
<feature type="domain" description="Chromo" evidence="3">
    <location>
        <begin position="148"/>
        <end position="201"/>
    </location>
</feature>
<dbReference type="SMART" id="SM00300">
    <property type="entry name" value="ChSh"/>
    <property type="match status" value="1"/>
</dbReference>
<keyword evidence="2" id="KW-0539">Nucleus</keyword>
<dbReference type="Pfam" id="PF01393">
    <property type="entry name" value="Chromo_shadow"/>
    <property type="match status" value="1"/>
</dbReference>
<dbReference type="WBParaSite" id="sdigi.contig176.g5689.t1">
    <property type="protein sequence ID" value="sdigi.contig176.g5689.t1"/>
    <property type="gene ID" value="sdigi.contig176.g5689"/>
</dbReference>
<dbReference type="InterPro" id="IPR000953">
    <property type="entry name" value="Chromo/chromo_shadow_dom"/>
</dbReference>
<dbReference type="SUPFAM" id="SSF54160">
    <property type="entry name" value="Chromo domain-like"/>
    <property type="match status" value="1"/>
</dbReference>
<protein>
    <submittedName>
        <fullName evidence="5">Chromo domain-containing protein</fullName>
    </submittedName>
</protein>
<organism evidence="4 5">
    <name type="scientific">Setaria digitata</name>
    <dbReference type="NCBI Taxonomy" id="48799"/>
    <lineage>
        <taxon>Eukaryota</taxon>
        <taxon>Metazoa</taxon>
        <taxon>Ecdysozoa</taxon>
        <taxon>Nematoda</taxon>
        <taxon>Chromadorea</taxon>
        <taxon>Rhabditida</taxon>
        <taxon>Spirurina</taxon>
        <taxon>Spiruromorpha</taxon>
        <taxon>Filarioidea</taxon>
        <taxon>Setariidae</taxon>
        <taxon>Setaria</taxon>
    </lineage>
</organism>
<dbReference type="PROSITE" id="PS50013">
    <property type="entry name" value="CHROMO_2"/>
    <property type="match status" value="1"/>
</dbReference>
<evidence type="ECO:0000313" key="5">
    <source>
        <dbReference type="WBParaSite" id="sdigi.contig176.g5689.t1"/>
    </source>
</evidence>